<accession>A0A1M6ZE11</accession>
<feature type="binding site" evidence="3">
    <location>
        <begin position="99"/>
        <end position="102"/>
    </location>
    <ligand>
        <name>substrate</name>
    </ligand>
</feature>
<evidence type="ECO:0000256" key="2">
    <source>
        <dbReference type="ARBA" id="ARBA00023235"/>
    </source>
</evidence>
<feature type="binding site" evidence="3">
    <location>
        <begin position="86"/>
        <end position="89"/>
    </location>
    <ligand>
        <name>substrate</name>
    </ligand>
</feature>
<evidence type="ECO:0000313" key="5">
    <source>
        <dbReference type="Proteomes" id="UP000183994"/>
    </source>
</evidence>
<reference evidence="5" key="1">
    <citation type="submission" date="2016-11" db="EMBL/GenBank/DDBJ databases">
        <authorList>
            <person name="Varghese N."/>
            <person name="Submissions S."/>
        </authorList>
    </citation>
    <scope>NUCLEOTIDE SEQUENCE [LARGE SCALE GENOMIC DNA]</scope>
    <source>
        <strain evidence="5">DSM 16219</strain>
    </source>
</reference>
<evidence type="ECO:0000256" key="3">
    <source>
        <dbReference type="HAMAP-Rule" id="MF_00170"/>
    </source>
</evidence>
<dbReference type="NCBIfam" id="NF001924">
    <property type="entry name" value="PRK00702.1"/>
    <property type="match status" value="1"/>
</dbReference>
<sequence>MTTQDALKKQAAEKAVEYLESGMVVGLGSGSTATFAIHAIARLMKEGKLKDIVGIPSSTPTEEVARSLGIPLVGFEEQAVIDVTIDGADEVDPDLNLIKGGGGALLREKVVAQATKKNIIIVDESKISDKLGTIFALPVEVVPFATAAETRYLESLGAKVTVRQNQLGKAFKTDNHNRILDADFGPMDDAVKIGAALSQRAGVVEHGLFLGTTALVIVAGADGIREMKAAG</sequence>
<gene>
    <name evidence="3" type="primary">rpiA</name>
    <name evidence="4" type="ORF">SAMN02745216_04951</name>
</gene>
<comment type="similarity">
    <text evidence="3">Belongs to the ribose 5-phosphate isomerase family.</text>
</comment>
<dbReference type="EC" id="5.3.1.6" evidence="3"/>
<dbReference type="AlphaFoldDB" id="A0A1M6ZE11"/>
<dbReference type="Proteomes" id="UP000183994">
    <property type="component" value="Unassembled WGS sequence"/>
</dbReference>
<dbReference type="InterPro" id="IPR004788">
    <property type="entry name" value="Ribose5P_isomerase_type_A"/>
</dbReference>
<dbReference type="RefSeq" id="WP_073478940.1">
    <property type="nucleotide sequence ID" value="NZ_FQZU01000057.1"/>
</dbReference>
<dbReference type="GO" id="GO:0004751">
    <property type="term" value="F:ribose-5-phosphate isomerase activity"/>
    <property type="evidence" value="ECO:0007669"/>
    <property type="project" value="UniProtKB-UniRule"/>
</dbReference>
<dbReference type="CDD" id="cd01398">
    <property type="entry name" value="RPI_A"/>
    <property type="match status" value="1"/>
</dbReference>
<feature type="binding site" evidence="3">
    <location>
        <position position="126"/>
    </location>
    <ligand>
        <name>substrate</name>
    </ligand>
</feature>
<comment type="catalytic activity">
    <reaction evidence="1 3">
        <text>aldehydo-D-ribose 5-phosphate = D-ribulose 5-phosphate</text>
        <dbReference type="Rhea" id="RHEA:14657"/>
        <dbReference type="ChEBI" id="CHEBI:58121"/>
        <dbReference type="ChEBI" id="CHEBI:58273"/>
        <dbReference type="EC" id="5.3.1.6"/>
    </reaction>
</comment>
<dbReference type="InterPro" id="IPR037171">
    <property type="entry name" value="NagB/RpiA_transferase-like"/>
</dbReference>
<dbReference type="GO" id="GO:0009052">
    <property type="term" value="P:pentose-phosphate shunt, non-oxidative branch"/>
    <property type="evidence" value="ECO:0007669"/>
    <property type="project" value="UniProtKB-UniRule"/>
</dbReference>
<dbReference type="UniPathway" id="UPA00115">
    <property type="reaction ID" value="UER00412"/>
</dbReference>
<dbReference type="Gene3D" id="3.40.50.1360">
    <property type="match status" value="1"/>
</dbReference>
<evidence type="ECO:0000313" key="4">
    <source>
        <dbReference type="EMBL" id="SHL28614.1"/>
    </source>
</evidence>
<dbReference type="NCBIfam" id="TIGR00021">
    <property type="entry name" value="rpiA"/>
    <property type="match status" value="1"/>
</dbReference>
<keyword evidence="2 3" id="KW-0413">Isomerase</keyword>
<dbReference type="InterPro" id="IPR020672">
    <property type="entry name" value="Ribose5P_isomerase_typA_subgr"/>
</dbReference>
<dbReference type="OrthoDB" id="5870696at2"/>
<dbReference type="SUPFAM" id="SSF75445">
    <property type="entry name" value="D-ribose-5-phosphate isomerase (RpiA), lid domain"/>
    <property type="match status" value="1"/>
</dbReference>
<name>A0A1M6ZE11_9BACT</name>
<dbReference type="STRING" id="1121393.SAMN02745216_04951"/>
<dbReference type="Pfam" id="PF06026">
    <property type="entry name" value="Rib_5-P_isom_A"/>
    <property type="match status" value="1"/>
</dbReference>
<dbReference type="FunFam" id="3.40.50.1360:FF:000001">
    <property type="entry name" value="Ribose-5-phosphate isomerase A"/>
    <property type="match status" value="1"/>
</dbReference>
<organism evidence="4 5">
    <name type="scientific">Desulfatibacillum alkenivorans DSM 16219</name>
    <dbReference type="NCBI Taxonomy" id="1121393"/>
    <lineage>
        <taxon>Bacteria</taxon>
        <taxon>Pseudomonadati</taxon>
        <taxon>Thermodesulfobacteriota</taxon>
        <taxon>Desulfobacteria</taxon>
        <taxon>Desulfobacterales</taxon>
        <taxon>Desulfatibacillaceae</taxon>
        <taxon>Desulfatibacillum</taxon>
    </lineage>
</organism>
<comment type="subunit">
    <text evidence="3">Homodimer.</text>
</comment>
<comment type="pathway">
    <text evidence="3">Carbohydrate degradation; pentose phosphate pathway; D-ribose 5-phosphate from D-ribulose 5-phosphate (non-oxidative stage): step 1/1.</text>
</comment>
<comment type="function">
    <text evidence="3">Catalyzes the reversible conversion of ribose-5-phosphate to ribulose 5-phosphate.</text>
</comment>
<dbReference type="InterPro" id="IPR050262">
    <property type="entry name" value="Ribose-5P_isomerase"/>
</dbReference>
<dbReference type="PANTHER" id="PTHR43748">
    <property type="entry name" value="RIBOSE-5-PHOSPHATE ISOMERASE 3, CHLOROPLASTIC-RELATED"/>
    <property type="match status" value="1"/>
</dbReference>
<dbReference type="SUPFAM" id="SSF100950">
    <property type="entry name" value="NagB/RpiA/CoA transferase-like"/>
    <property type="match status" value="1"/>
</dbReference>
<dbReference type="HAMAP" id="MF_00170">
    <property type="entry name" value="Rib_5P_isom_A"/>
    <property type="match status" value="1"/>
</dbReference>
<dbReference type="Gene3D" id="3.30.70.260">
    <property type="match status" value="1"/>
</dbReference>
<proteinExistence type="inferred from homology"/>
<feature type="active site" description="Proton acceptor" evidence="3">
    <location>
        <position position="108"/>
    </location>
</feature>
<evidence type="ECO:0000256" key="1">
    <source>
        <dbReference type="ARBA" id="ARBA00001713"/>
    </source>
</evidence>
<keyword evidence="5" id="KW-1185">Reference proteome</keyword>
<feature type="binding site" evidence="3">
    <location>
        <begin position="29"/>
        <end position="32"/>
    </location>
    <ligand>
        <name>substrate</name>
    </ligand>
</feature>
<dbReference type="EMBL" id="FQZU01000057">
    <property type="protein sequence ID" value="SHL28614.1"/>
    <property type="molecule type" value="Genomic_DNA"/>
</dbReference>
<dbReference type="PANTHER" id="PTHR43748:SF3">
    <property type="entry name" value="RIBOSE-5-PHOSPHATE ISOMERASE 3, CHLOROPLASTIC-RELATED"/>
    <property type="match status" value="1"/>
</dbReference>
<protein>
    <recommendedName>
        <fullName evidence="3">Ribose-5-phosphate isomerase A</fullName>
        <ecNumber evidence="3">5.3.1.6</ecNumber>
    </recommendedName>
    <alternativeName>
        <fullName evidence="3">Phosphoriboisomerase A</fullName>
        <shortName evidence="3">PRI</shortName>
    </alternativeName>
</protein>